<dbReference type="PROSITE" id="PS51891">
    <property type="entry name" value="CENP_V_GFA"/>
    <property type="match status" value="1"/>
</dbReference>
<evidence type="ECO:0000259" key="5">
    <source>
        <dbReference type="PROSITE" id="PS51891"/>
    </source>
</evidence>
<keyword evidence="4" id="KW-0456">Lyase</keyword>
<dbReference type="InterPro" id="IPR011057">
    <property type="entry name" value="Mss4-like_sf"/>
</dbReference>
<dbReference type="Proteomes" id="UP000058074">
    <property type="component" value="Chromosome"/>
</dbReference>
<dbReference type="KEGG" id="smag:AN936_03490"/>
<keyword evidence="3" id="KW-0862">Zinc</keyword>
<sequence>MTDTPTRNASCRCGQLRIVCSGEPIRVSVCHCRNCKARSGSAFSAQARFPADQVRTEGEAKLYQHAGGSGTLADFYFCKDCGSTLWFLNRPELDSYAVPIGNFEPGHDFEPQFSVYEDRQLPWVCILGEAIERYD</sequence>
<dbReference type="PANTHER" id="PTHR33337">
    <property type="entry name" value="GFA DOMAIN-CONTAINING PROTEIN"/>
    <property type="match status" value="1"/>
</dbReference>
<dbReference type="EMBL" id="CP012700">
    <property type="protein sequence ID" value="ALH79462.1"/>
    <property type="molecule type" value="Genomic_DNA"/>
</dbReference>
<evidence type="ECO:0000313" key="7">
    <source>
        <dbReference type="Proteomes" id="UP000058074"/>
    </source>
</evidence>
<evidence type="ECO:0000256" key="1">
    <source>
        <dbReference type="ARBA" id="ARBA00005495"/>
    </source>
</evidence>
<dbReference type="OrthoDB" id="7186766at2"/>
<gene>
    <name evidence="6" type="ORF">AN936_03490</name>
</gene>
<evidence type="ECO:0000256" key="3">
    <source>
        <dbReference type="ARBA" id="ARBA00022833"/>
    </source>
</evidence>
<dbReference type="AlphaFoldDB" id="A0A0N9UV11"/>
<accession>A0A0N9UV11</accession>
<dbReference type="InterPro" id="IPR006913">
    <property type="entry name" value="CENP-V/GFA"/>
</dbReference>
<comment type="similarity">
    <text evidence="1">Belongs to the Gfa family.</text>
</comment>
<proteinExistence type="inferred from homology"/>
<organism evidence="6 7">
    <name type="scientific">Sphingopyxis macrogoltabida</name>
    <name type="common">Sphingomonas macrogoltabidus</name>
    <dbReference type="NCBI Taxonomy" id="33050"/>
    <lineage>
        <taxon>Bacteria</taxon>
        <taxon>Pseudomonadati</taxon>
        <taxon>Pseudomonadota</taxon>
        <taxon>Alphaproteobacteria</taxon>
        <taxon>Sphingomonadales</taxon>
        <taxon>Sphingomonadaceae</taxon>
        <taxon>Sphingopyxis</taxon>
    </lineage>
</organism>
<dbReference type="GO" id="GO:0046872">
    <property type="term" value="F:metal ion binding"/>
    <property type="evidence" value="ECO:0007669"/>
    <property type="project" value="UniProtKB-KW"/>
</dbReference>
<name>A0A0N9UV11_SPHMC</name>
<reference evidence="6 7" key="1">
    <citation type="journal article" date="2015" name="Genome Announc.">
        <title>Complete Genome Sequence of Polypropylene Glycol- and Polyethylene Glycol-Degrading Sphingopyxis macrogoltabida Strain EY-1.</title>
        <authorList>
            <person name="Ohtsubo Y."/>
            <person name="Nagata Y."/>
            <person name="Numata M."/>
            <person name="Tsuchikane K."/>
            <person name="Hosoyama A."/>
            <person name="Yamazoe A."/>
            <person name="Tsuda M."/>
            <person name="Fujita N."/>
            <person name="Kawai F."/>
        </authorList>
    </citation>
    <scope>NUCLEOTIDE SEQUENCE [LARGE SCALE GENOMIC DNA]</scope>
    <source>
        <strain evidence="6 7">EY-1</strain>
    </source>
</reference>
<dbReference type="SUPFAM" id="SSF51316">
    <property type="entry name" value="Mss4-like"/>
    <property type="match status" value="1"/>
</dbReference>
<evidence type="ECO:0000256" key="4">
    <source>
        <dbReference type="ARBA" id="ARBA00023239"/>
    </source>
</evidence>
<keyword evidence="2" id="KW-0479">Metal-binding</keyword>
<dbReference type="RefSeq" id="WP_054590082.1">
    <property type="nucleotide sequence ID" value="NZ_CP012700.1"/>
</dbReference>
<feature type="domain" description="CENP-V/GFA" evidence="5">
    <location>
        <begin position="7"/>
        <end position="110"/>
    </location>
</feature>
<dbReference type="Pfam" id="PF04828">
    <property type="entry name" value="GFA"/>
    <property type="match status" value="1"/>
</dbReference>
<evidence type="ECO:0000256" key="2">
    <source>
        <dbReference type="ARBA" id="ARBA00022723"/>
    </source>
</evidence>
<dbReference type="Gene3D" id="3.90.1590.10">
    <property type="entry name" value="glutathione-dependent formaldehyde- activating enzyme (gfa)"/>
    <property type="match status" value="1"/>
</dbReference>
<evidence type="ECO:0000313" key="6">
    <source>
        <dbReference type="EMBL" id="ALH79462.1"/>
    </source>
</evidence>
<protein>
    <submittedName>
        <fullName evidence="6">Glutathione-dependent formaldehyde-activating protein</fullName>
    </submittedName>
</protein>
<dbReference type="GO" id="GO:0016846">
    <property type="term" value="F:carbon-sulfur lyase activity"/>
    <property type="evidence" value="ECO:0007669"/>
    <property type="project" value="InterPro"/>
</dbReference>
<dbReference type="PATRIC" id="fig|33050.5.peg.725"/>
<dbReference type="PANTHER" id="PTHR33337:SF40">
    <property type="entry name" value="CENP-V_GFA DOMAIN-CONTAINING PROTEIN-RELATED"/>
    <property type="match status" value="1"/>
</dbReference>